<reference evidence="2 3" key="1">
    <citation type="submission" date="2018-10" db="EMBL/GenBank/DDBJ databases">
        <authorList>
            <person name="Zhang X."/>
        </authorList>
    </citation>
    <scope>NUCLEOTIDE SEQUENCE [LARGE SCALE GENOMIC DNA]</scope>
    <source>
        <strain evidence="2 3">SK-G1</strain>
    </source>
</reference>
<dbReference type="SUPFAM" id="SSF47598">
    <property type="entry name" value="Ribbon-helix-helix"/>
    <property type="match status" value="1"/>
</dbReference>
<sequence length="91" mass="10814">MADLKRIIVSLPNNLLEEVDGIVALENKNRSEFIRDAMRLYIREREKIRVREQLKSGYMQMAELNVKLSEMGLYEDLKDFVLYETRLSECE</sequence>
<dbReference type="GO" id="GO:0006355">
    <property type="term" value="P:regulation of DNA-templated transcription"/>
    <property type="evidence" value="ECO:0007669"/>
    <property type="project" value="InterPro"/>
</dbReference>
<dbReference type="Proteomes" id="UP000280960">
    <property type="component" value="Chromosome"/>
</dbReference>
<dbReference type="KEGG" id="bacg:D2962_13535"/>
<dbReference type="CDD" id="cd22231">
    <property type="entry name" value="RHH_NikR_HicB-like"/>
    <property type="match status" value="1"/>
</dbReference>
<feature type="domain" description="Ribbon-helix-helix protein CopG" evidence="1">
    <location>
        <begin position="5"/>
        <end position="44"/>
    </location>
</feature>
<evidence type="ECO:0000313" key="2">
    <source>
        <dbReference type="EMBL" id="AYO31483.1"/>
    </source>
</evidence>
<dbReference type="Gene3D" id="1.10.1220.10">
    <property type="entry name" value="Met repressor-like"/>
    <property type="match status" value="1"/>
</dbReference>
<gene>
    <name evidence="2" type="ORF">D2962_13535</name>
</gene>
<accession>A0A3G2R7W1</accession>
<dbReference type="AlphaFoldDB" id="A0A3G2R7W1"/>
<organism evidence="2 3">
    <name type="scientific">Biomaibacter acetigenes</name>
    <dbReference type="NCBI Taxonomy" id="2316383"/>
    <lineage>
        <taxon>Bacteria</taxon>
        <taxon>Bacillati</taxon>
        <taxon>Bacillota</taxon>
        <taxon>Clostridia</taxon>
        <taxon>Thermosediminibacterales</taxon>
        <taxon>Tepidanaerobacteraceae</taxon>
        <taxon>Biomaibacter</taxon>
    </lineage>
</organism>
<dbReference type="Pfam" id="PF01402">
    <property type="entry name" value="RHH_1"/>
    <property type="match status" value="1"/>
</dbReference>
<dbReference type="InterPro" id="IPR013321">
    <property type="entry name" value="Arc_rbn_hlx_hlx"/>
</dbReference>
<name>A0A3G2R7W1_9FIRM</name>
<dbReference type="InterPro" id="IPR010985">
    <property type="entry name" value="Ribbon_hlx_hlx"/>
</dbReference>
<dbReference type="EMBL" id="CP033169">
    <property type="protein sequence ID" value="AYO31483.1"/>
    <property type="molecule type" value="Genomic_DNA"/>
</dbReference>
<protein>
    <submittedName>
        <fullName evidence="2">Ribbon-helix-helix protein, CopG family</fullName>
    </submittedName>
</protein>
<keyword evidence="3" id="KW-1185">Reference proteome</keyword>
<evidence type="ECO:0000259" key="1">
    <source>
        <dbReference type="Pfam" id="PF01402"/>
    </source>
</evidence>
<proteinExistence type="predicted"/>
<evidence type="ECO:0000313" key="3">
    <source>
        <dbReference type="Proteomes" id="UP000280960"/>
    </source>
</evidence>
<dbReference type="InterPro" id="IPR002145">
    <property type="entry name" value="CopG"/>
</dbReference>
<dbReference type="RefSeq" id="WP_122015281.1">
    <property type="nucleotide sequence ID" value="NZ_CP033169.1"/>
</dbReference>